<keyword evidence="1" id="KW-1133">Transmembrane helix</keyword>
<reference evidence="2 3" key="1">
    <citation type="submission" date="2019-01" db="EMBL/GenBank/DDBJ databases">
        <authorList>
            <person name="Brito A."/>
        </authorList>
    </citation>
    <scope>NUCLEOTIDE SEQUENCE [LARGE SCALE GENOMIC DNA]</scope>
    <source>
        <strain evidence="2">1</strain>
    </source>
</reference>
<accession>A0A563VR35</accession>
<feature type="transmembrane region" description="Helical" evidence="1">
    <location>
        <begin position="476"/>
        <end position="497"/>
    </location>
</feature>
<feature type="transmembrane region" description="Helical" evidence="1">
    <location>
        <begin position="112"/>
        <end position="129"/>
    </location>
</feature>
<keyword evidence="1" id="KW-0812">Transmembrane</keyword>
<evidence type="ECO:0000313" key="2">
    <source>
        <dbReference type="EMBL" id="VEP13926.1"/>
    </source>
</evidence>
<dbReference type="AlphaFoldDB" id="A0A563VR35"/>
<gene>
    <name evidence="2" type="ORF">H1P_2290006</name>
</gene>
<feature type="transmembrane region" description="Helical" evidence="1">
    <location>
        <begin position="339"/>
        <end position="358"/>
    </location>
</feature>
<evidence type="ECO:0000313" key="3">
    <source>
        <dbReference type="Proteomes" id="UP000320055"/>
    </source>
</evidence>
<feature type="transmembrane region" description="Helical" evidence="1">
    <location>
        <begin position="41"/>
        <end position="61"/>
    </location>
</feature>
<dbReference type="NCBIfam" id="NF038300">
    <property type="entry name" value="EPS_HpsL"/>
    <property type="match status" value="1"/>
</dbReference>
<evidence type="ECO:0000256" key="1">
    <source>
        <dbReference type="SAM" id="Phobius"/>
    </source>
</evidence>
<evidence type="ECO:0008006" key="4">
    <source>
        <dbReference type="Google" id="ProtNLM"/>
    </source>
</evidence>
<keyword evidence="3" id="KW-1185">Reference proteome</keyword>
<dbReference type="EMBL" id="CAACVJ010000145">
    <property type="protein sequence ID" value="VEP13926.1"/>
    <property type="molecule type" value="Genomic_DNA"/>
</dbReference>
<organism evidence="2 3">
    <name type="scientific">Hyella patelloides LEGE 07179</name>
    <dbReference type="NCBI Taxonomy" id="945734"/>
    <lineage>
        <taxon>Bacteria</taxon>
        <taxon>Bacillati</taxon>
        <taxon>Cyanobacteriota</taxon>
        <taxon>Cyanophyceae</taxon>
        <taxon>Pleurocapsales</taxon>
        <taxon>Hyellaceae</taxon>
        <taxon>Hyella</taxon>
    </lineage>
</organism>
<dbReference type="InterPro" id="IPR049753">
    <property type="entry name" value="EPS_HpsL-like"/>
</dbReference>
<feature type="transmembrane region" description="Helical" evidence="1">
    <location>
        <begin position="535"/>
        <end position="552"/>
    </location>
</feature>
<feature type="transmembrane region" description="Helical" evidence="1">
    <location>
        <begin position="317"/>
        <end position="334"/>
    </location>
</feature>
<feature type="transmembrane region" description="Helical" evidence="1">
    <location>
        <begin position="388"/>
        <end position="405"/>
    </location>
</feature>
<feature type="transmembrane region" description="Helical" evidence="1">
    <location>
        <begin position="509"/>
        <end position="529"/>
    </location>
</feature>
<proteinExistence type="predicted"/>
<feature type="transmembrane region" description="Helical" evidence="1">
    <location>
        <begin position="247"/>
        <end position="266"/>
    </location>
</feature>
<dbReference type="RefSeq" id="WP_186376118.1">
    <property type="nucleotide sequence ID" value="NZ_LR213974.1"/>
</dbReference>
<feature type="transmembrane region" description="Helical" evidence="1">
    <location>
        <begin position="364"/>
        <end position="383"/>
    </location>
</feature>
<feature type="transmembrane region" description="Helical" evidence="1">
    <location>
        <begin position="67"/>
        <end position="84"/>
    </location>
</feature>
<name>A0A563VR35_9CYAN</name>
<protein>
    <recommendedName>
        <fullName evidence="4">Bacterial cell division membrane protein</fullName>
    </recommendedName>
</protein>
<feature type="transmembrane region" description="Helical" evidence="1">
    <location>
        <begin position="89"/>
        <end position="106"/>
    </location>
</feature>
<feature type="transmembrane region" description="Helical" evidence="1">
    <location>
        <begin position="211"/>
        <end position="235"/>
    </location>
</feature>
<feature type="transmembrane region" description="Helical" evidence="1">
    <location>
        <begin position="145"/>
        <end position="163"/>
    </location>
</feature>
<dbReference type="Proteomes" id="UP000320055">
    <property type="component" value="Unassembled WGS sequence"/>
</dbReference>
<keyword evidence="1" id="KW-0472">Membrane</keyword>
<sequence>MVIGKRKPKKKAAKTKQQPTTVSIKERLLKKRQAREARQKVIALSIVSLIVGLALALPLGLIINFKIASAVIVLIPSFVLSYSYPRKALWFFLIYMPLSGTITYWLGGGNPLFQLSKDIFYVPALLALIQDCRQKRKPLFVNKKLILTLSILVVCTLMTLFLVNGSQQFILPSCDSLTPANMFLTAPDGSYLLDPETQLVIRTPCKDGLPIVQGILGLKVFLGYIPLIFVGYYLVENKKQLIFLGRLLLVLAIVCCGLALIQYGMLTTGICAGTRGAAGGELFRASLEAKCFVGGSLLYSPSQGQIRLPGTFVSPWHWAWFLIANSFITFTVAFTDTSLLWRTAGLGGLALVFINSVVSGQRLALALVPVCIVISLILTGQIANLKRFIPFGIGLALILSVVAASNPQFVQQRIDSFVARWNTAPPHLFILEQFNYADEQQRGILGRGLGKATNSARAFGSTALIETYHPKLLYEVGYPGLIAFMIFITNLVIVTLNSYREVKDKTINSFGSSFWVFILIISYFPYWYPLDTDPVSVYYWLFAGVLLKLPVIEKQEKQNIRLETPEETDKEEVPTKFLGRNSKRVNSRTIS</sequence>